<evidence type="ECO:0000256" key="4">
    <source>
        <dbReference type="ARBA" id="ARBA00023004"/>
    </source>
</evidence>
<dbReference type="Proteomes" id="UP000326396">
    <property type="component" value="Linkage Group LG17"/>
</dbReference>
<dbReference type="PANTHER" id="PTHR10209:SF590">
    <property type="entry name" value="2-OXOGLUTARATE (2OG) AND FE(II)-DEPENDENT OXYGENASE SUPERFAMILY PROTEIN"/>
    <property type="match status" value="1"/>
</dbReference>
<gene>
    <name evidence="7" type="ORF">E3N88_16698</name>
</gene>
<keyword evidence="4 5" id="KW-0408">Iron</keyword>
<keyword evidence="3 5" id="KW-0560">Oxidoreductase</keyword>
<dbReference type="Gene3D" id="2.60.120.330">
    <property type="entry name" value="B-lactam Antibiotic, Isopenicillin N Synthase, Chain"/>
    <property type="match status" value="1"/>
</dbReference>
<dbReference type="InterPro" id="IPR044861">
    <property type="entry name" value="IPNS-like_FE2OG_OXY"/>
</dbReference>
<dbReference type="PRINTS" id="PR00682">
    <property type="entry name" value="IPNSYNTHASE"/>
</dbReference>
<dbReference type="InterPro" id="IPR005123">
    <property type="entry name" value="Oxoglu/Fe-dep_dioxygenase_dom"/>
</dbReference>
<dbReference type="Pfam" id="PF03171">
    <property type="entry name" value="2OG-FeII_Oxy"/>
    <property type="match status" value="1"/>
</dbReference>
<dbReference type="Pfam" id="PF14226">
    <property type="entry name" value="DIOX_N"/>
    <property type="match status" value="1"/>
</dbReference>
<dbReference type="InterPro" id="IPR027443">
    <property type="entry name" value="IPNS-like_sf"/>
</dbReference>
<evidence type="ECO:0000256" key="3">
    <source>
        <dbReference type="ARBA" id="ARBA00023002"/>
    </source>
</evidence>
<dbReference type="AlphaFoldDB" id="A0A5N6NPP1"/>
<comment type="caution">
    <text evidence="7">The sequence shown here is derived from an EMBL/GenBank/DDBJ whole genome shotgun (WGS) entry which is preliminary data.</text>
</comment>
<sequence length="316" mass="35990">MYPPPMAKSLELPVIDLSSSNSNSISIANSIRKACTEYGFFYLINHGVEEQLLQNVFVESRKFFSLPLEEKMKLSRKEDVGFSPIYAENLDPSTTSKGDLKETFHIGPLEGYGSHVNQWPSIERLPSWRFVMEEYYQKVLSVGKRLSSLIAMALNLEDDFFEKVGALDKPYGFLRLLHYPGKMEATEEVVYGASAHSDYGMITLLATDSVPGLQVCREKVKQPQIWEDVKHVKGAFIINLGDMMERWTNCLFRSTLHRVMPTGKERYSMAFFLDPNPDCMVECLKSCCNDSSPPRFPPIRSGDYLRARINAAYYSL</sequence>
<name>A0A5N6NPP1_9ASTR</name>
<dbReference type="SUPFAM" id="SSF51197">
    <property type="entry name" value="Clavaminate synthase-like"/>
    <property type="match status" value="1"/>
</dbReference>
<comment type="similarity">
    <text evidence="1 5">Belongs to the iron/ascorbate-dependent oxidoreductase family.</text>
</comment>
<dbReference type="OrthoDB" id="288590at2759"/>
<proteinExistence type="inferred from homology"/>
<keyword evidence="8" id="KW-1185">Reference proteome</keyword>
<accession>A0A5N6NPP1</accession>
<evidence type="ECO:0000313" key="7">
    <source>
        <dbReference type="EMBL" id="KAD5316752.1"/>
    </source>
</evidence>
<dbReference type="EMBL" id="SZYD01000009">
    <property type="protein sequence ID" value="KAD5316752.1"/>
    <property type="molecule type" value="Genomic_DNA"/>
</dbReference>
<evidence type="ECO:0000259" key="6">
    <source>
        <dbReference type="PROSITE" id="PS51471"/>
    </source>
</evidence>
<protein>
    <recommendedName>
        <fullName evidence="6">Fe2OG dioxygenase domain-containing protein</fullName>
    </recommendedName>
</protein>
<reference evidence="7 8" key="1">
    <citation type="submission" date="2019-05" db="EMBL/GenBank/DDBJ databases">
        <title>Mikania micrantha, genome provides insights into the molecular mechanism of rapid growth.</title>
        <authorList>
            <person name="Liu B."/>
        </authorList>
    </citation>
    <scope>NUCLEOTIDE SEQUENCE [LARGE SCALE GENOMIC DNA]</scope>
    <source>
        <strain evidence="7">NLD-2019</strain>
        <tissue evidence="7">Leaf</tissue>
    </source>
</reference>
<dbReference type="GO" id="GO:0046872">
    <property type="term" value="F:metal ion binding"/>
    <property type="evidence" value="ECO:0007669"/>
    <property type="project" value="UniProtKB-KW"/>
</dbReference>
<keyword evidence="2 5" id="KW-0479">Metal-binding</keyword>
<dbReference type="FunFam" id="2.60.120.330:FF:000006">
    <property type="entry name" value="2-oxoglutarate-Fe(II) type oxidoreductase hxnY"/>
    <property type="match status" value="1"/>
</dbReference>
<dbReference type="GO" id="GO:0051213">
    <property type="term" value="F:dioxygenase activity"/>
    <property type="evidence" value="ECO:0007669"/>
    <property type="project" value="UniProtKB-ARBA"/>
</dbReference>
<evidence type="ECO:0000313" key="8">
    <source>
        <dbReference type="Proteomes" id="UP000326396"/>
    </source>
</evidence>
<dbReference type="GO" id="GO:0016705">
    <property type="term" value="F:oxidoreductase activity, acting on paired donors, with incorporation or reduction of molecular oxygen"/>
    <property type="evidence" value="ECO:0007669"/>
    <property type="project" value="UniProtKB-ARBA"/>
</dbReference>
<evidence type="ECO:0000256" key="5">
    <source>
        <dbReference type="RuleBase" id="RU003682"/>
    </source>
</evidence>
<dbReference type="PROSITE" id="PS51471">
    <property type="entry name" value="FE2OG_OXY"/>
    <property type="match status" value="1"/>
</dbReference>
<organism evidence="7 8">
    <name type="scientific">Mikania micrantha</name>
    <name type="common">bitter vine</name>
    <dbReference type="NCBI Taxonomy" id="192012"/>
    <lineage>
        <taxon>Eukaryota</taxon>
        <taxon>Viridiplantae</taxon>
        <taxon>Streptophyta</taxon>
        <taxon>Embryophyta</taxon>
        <taxon>Tracheophyta</taxon>
        <taxon>Spermatophyta</taxon>
        <taxon>Magnoliopsida</taxon>
        <taxon>eudicotyledons</taxon>
        <taxon>Gunneridae</taxon>
        <taxon>Pentapetalae</taxon>
        <taxon>asterids</taxon>
        <taxon>campanulids</taxon>
        <taxon>Asterales</taxon>
        <taxon>Asteraceae</taxon>
        <taxon>Asteroideae</taxon>
        <taxon>Heliantheae alliance</taxon>
        <taxon>Eupatorieae</taxon>
        <taxon>Mikania</taxon>
    </lineage>
</organism>
<evidence type="ECO:0000256" key="1">
    <source>
        <dbReference type="ARBA" id="ARBA00008056"/>
    </source>
</evidence>
<evidence type="ECO:0000256" key="2">
    <source>
        <dbReference type="ARBA" id="ARBA00022723"/>
    </source>
</evidence>
<dbReference type="InterPro" id="IPR026992">
    <property type="entry name" value="DIOX_N"/>
</dbReference>
<dbReference type="PANTHER" id="PTHR10209">
    <property type="entry name" value="OXIDOREDUCTASE, 2OG-FE II OXYGENASE FAMILY PROTEIN"/>
    <property type="match status" value="1"/>
</dbReference>
<feature type="domain" description="Fe2OG dioxygenase" evidence="6">
    <location>
        <begin position="169"/>
        <end position="275"/>
    </location>
</feature>